<dbReference type="GO" id="GO:0000155">
    <property type="term" value="F:phosphorelay sensor kinase activity"/>
    <property type="evidence" value="ECO:0007669"/>
    <property type="project" value="InterPro"/>
</dbReference>
<dbReference type="KEGG" id="lse:F1C12_15440"/>
<dbReference type="PANTHER" id="PTHR43547">
    <property type="entry name" value="TWO-COMPONENT HISTIDINE KINASE"/>
    <property type="match status" value="1"/>
</dbReference>
<evidence type="ECO:0000313" key="17">
    <source>
        <dbReference type="Proteomes" id="UP000515511"/>
    </source>
</evidence>
<keyword evidence="4" id="KW-1003">Cell membrane</keyword>
<dbReference type="InterPro" id="IPR016120">
    <property type="entry name" value="Sig_transdc_His_kin_SpoOB"/>
</dbReference>
<keyword evidence="7 14" id="KW-0812">Transmembrane</keyword>
<evidence type="ECO:0000256" key="4">
    <source>
        <dbReference type="ARBA" id="ARBA00022475"/>
    </source>
</evidence>
<reference evidence="17" key="1">
    <citation type="submission" date="2019-09" db="EMBL/GenBank/DDBJ databases">
        <title>Antimicrobial potential of Antarctic Bacteria.</title>
        <authorList>
            <person name="Benaud N."/>
            <person name="Edwards R.J."/>
            <person name="Ferrari B.C."/>
        </authorList>
    </citation>
    <scope>NUCLEOTIDE SEQUENCE [LARGE SCALE GENOMIC DNA]</scope>
    <source>
        <strain evidence="17">INR9</strain>
    </source>
</reference>
<dbReference type="InterPro" id="IPR004358">
    <property type="entry name" value="Sig_transdc_His_kin-like_C"/>
</dbReference>
<dbReference type="InterPro" id="IPR003594">
    <property type="entry name" value="HATPase_dom"/>
</dbReference>
<comment type="catalytic activity">
    <reaction evidence="1">
        <text>ATP + protein L-histidine = ADP + protein N-phospho-L-histidine.</text>
        <dbReference type="EC" id="2.7.13.3"/>
    </reaction>
</comment>
<feature type="transmembrane region" description="Helical" evidence="14">
    <location>
        <begin position="217"/>
        <end position="239"/>
    </location>
</feature>
<evidence type="ECO:0000256" key="7">
    <source>
        <dbReference type="ARBA" id="ARBA00022692"/>
    </source>
</evidence>
<dbReference type="InterPro" id="IPR029151">
    <property type="entry name" value="Sensor-like_sf"/>
</dbReference>
<protein>
    <recommendedName>
        <fullName evidence="3">histidine kinase</fullName>
        <ecNumber evidence="3">2.7.13.3</ecNumber>
    </recommendedName>
</protein>
<evidence type="ECO:0000313" key="16">
    <source>
        <dbReference type="EMBL" id="QNE36368.1"/>
    </source>
</evidence>
<dbReference type="InterPro" id="IPR005467">
    <property type="entry name" value="His_kinase_dom"/>
</dbReference>
<proteinExistence type="predicted"/>
<evidence type="ECO:0000256" key="11">
    <source>
        <dbReference type="ARBA" id="ARBA00022989"/>
    </source>
</evidence>
<evidence type="ECO:0000256" key="9">
    <source>
        <dbReference type="ARBA" id="ARBA00022777"/>
    </source>
</evidence>
<dbReference type="Pfam" id="PF02518">
    <property type="entry name" value="HATPase_c"/>
    <property type="match status" value="1"/>
</dbReference>
<dbReference type="GO" id="GO:0005524">
    <property type="term" value="F:ATP binding"/>
    <property type="evidence" value="ECO:0007669"/>
    <property type="project" value="UniProtKB-KW"/>
</dbReference>
<dbReference type="PROSITE" id="PS50109">
    <property type="entry name" value="HIS_KIN"/>
    <property type="match status" value="1"/>
</dbReference>
<dbReference type="InterPro" id="IPR039506">
    <property type="entry name" value="SPOB_a"/>
</dbReference>
<dbReference type="InterPro" id="IPR036890">
    <property type="entry name" value="HATPase_C_sf"/>
</dbReference>
<organism evidence="16 17">
    <name type="scientific">Leifsonia shinshuensis</name>
    <dbReference type="NCBI Taxonomy" id="150026"/>
    <lineage>
        <taxon>Bacteria</taxon>
        <taxon>Bacillati</taxon>
        <taxon>Actinomycetota</taxon>
        <taxon>Actinomycetes</taxon>
        <taxon>Micrococcales</taxon>
        <taxon>Microbacteriaceae</taxon>
        <taxon>Leifsonia</taxon>
    </lineage>
</organism>
<dbReference type="EMBL" id="CP043641">
    <property type="protein sequence ID" value="QNE36368.1"/>
    <property type="molecule type" value="Genomic_DNA"/>
</dbReference>
<evidence type="ECO:0000259" key="15">
    <source>
        <dbReference type="PROSITE" id="PS50109"/>
    </source>
</evidence>
<dbReference type="CDD" id="cd00075">
    <property type="entry name" value="HATPase"/>
    <property type="match status" value="1"/>
</dbReference>
<sequence length="592" mass="62908">MLPETACDCLACARFAALCALSQVLRVLRARAPQQEMTQSRVMRRRIRRLSSQILLAQLAILAVSMLVGFLLLAQSARSNLDSDYQARAAAIAQTFAGMPDIQNCMSNNAPGCDATIQNLASQTANSTGAAYVVVIDKNRVRHSHPDPALIGQKVEEPFVAADGKVHLRTDTGATGVNANARVPLYAPASDQIVGEVSVGIRESSVASELLSELPAYGSWFVLALAIGGLASFALASLLKRRTFGLELDEIARLLQEREATLHGIREGVIAIDPAGRITVVNDEAQRLLRLPAGARGRLLEDVLVAGPIRDTLTGTSEVKDAIAITDDHILVINRMPVKLGGRPHGAVFTLQDRTELIGLTRELDGERSFSESIRAQQHEFSNRMHAVSGLLELGRTKEALEYLNEIRGTTADLDATLRSHIGSPMIVGLLLGKAAEANERGIELVIAPDTDLGEAPERVQALTTILGNLIDNAFDALSGAPAPRRVVVSVVETPESVTVRVADNGPGVPSTELPRIFENGYSTKRGSLVRHSGLGLSLVHTTVTKLGGTVSVSGGPGATFTIVLPRDIVAGAPTATTASRRDAGHREGAAR</sequence>
<dbReference type="PANTHER" id="PTHR43547:SF10">
    <property type="entry name" value="SENSOR HISTIDINE KINASE DCUS"/>
    <property type="match status" value="1"/>
</dbReference>
<gene>
    <name evidence="16" type="ORF">F1C12_15440</name>
</gene>
<keyword evidence="13 14" id="KW-0472">Membrane</keyword>
<evidence type="ECO:0000256" key="2">
    <source>
        <dbReference type="ARBA" id="ARBA00004651"/>
    </source>
</evidence>
<evidence type="ECO:0000256" key="6">
    <source>
        <dbReference type="ARBA" id="ARBA00022679"/>
    </source>
</evidence>
<feature type="domain" description="Histidine kinase" evidence="15">
    <location>
        <begin position="463"/>
        <end position="569"/>
    </location>
</feature>
<dbReference type="Pfam" id="PF17203">
    <property type="entry name" value="sCache_3_2"/>
    <property type="match status" value="1"/>
</dbReference>
<evidence type="ECO:0000256" key="10">
    <source>
        <dbReference type="ARBA" id="ARBA00022840"/>
    </source>
</evidence>
<keyword evidence="8" id="KW-0547">Nucleotide-binding</keyword>
<dbReference type="SUPFAM" id="SSF55890">
    <property type="entry name" value="Sporulation response regulatory protein Spo0B"/>
    <property type="match status" value="1"/>
</dbReference>
<dbReference type="GO" id="GO:0006355">
    <property type="term" value="P:regulation of DNA-templated transcription"/>
    <property type="evidence" value="ECO:0007669"/>
    <property type="project" value="InterPro"/>
</dbReference>
<evidence type="ECO:0000256" key="1">
    <source>
        <dbReference type="ARBA" id="ARBA00000085"/>
    </source>
</evidence>
<dbReference type="InterPro" id="IPR035965">
    <property type="entry name" value="PAS-like_dom_sf"/>
</dbReference>
<evidence type="ECO:0000256" key="5">
    <source>
        <dbReference type="ARBA" id="ARBA00022553"/>
    </source>
</evidence>
<evidence type="ECO:0000256" key="14">
    <source>
        <dbReference type="SAM" id="Phobius"/>
    </source>
</evidence>
<keyword evidence="5" id="KW-0597">Phosphoprotein</keyword>
<name>A0A7G6YD03_9MICO</name>
<keyword evidence="9 16" id="KW-0418">Kinase</keyword>
<keyword evidence="12" id="KW-0902">Two-component regulatory system</keyword>
<evidence type="ECO:0000256" key="3">
    <source>
        <dbReference type="ARBA" id="ARBA00012438"/>
    </source>
</evidence>
<dbReference type="Pfam" id="PF14689">
    <property type="entry name" value="SPOB_a"/>
    <property type="match status" value="1"/>
</dbReference>
<feature type="transmembrane region" description="Helical" evidence="14">
    <location>
        <begin position="54"/>
        <end position="74"/>
    </location>
</feature>
<keyword evidence="10" id="KW-0067">ATP-binding</keyword>
<dbReference type="Gene3D" id="3.30.450.20">
    <property type="entry name" value="PAS domain"/>
    <property type="match status" value="2"/>
</dbReference>
<dbReference type="AlphaFoldDB" id="A0A7G6YD03"/>
<dbReference type="Pfam" id="PF00989">
    <property type="entry name" value="PAS"/>
    <property type="match status" value="1"/>
</dbReference>
<evidence type="ECO:0000256" key="12">
    <source>
        <dbReference type="ARBA" id="ARBA00023012"/>
    </source>
</evidence>
<dbReference type="SUPFAM" id="SSF103190">
    <property type="entry name" value="Sensory domain-like"/>
    <property type="match status" value="1"/>
</dbReference>
<keyword evidence="11 14" id="KW-1133">Transmembrane helix</keyword>
<dbReference type="Proteomes" id="UP000515511">
    <property type="component" value="Chromosome"/>
</dbReference>
<dbReference type="EC" id="2.7.13.3" evidence="3"/>
<dbReference type="InterPro" id="IPR013767">
    <property type="entry name" value="PAS_fold"/>
</dbReference>
<dbReference type="Gene3D" id="3.30.565.10">
    <property type="entry name" value="Histidine kinase-like ATPase, C-terminal domain"/>
    <property type="match status" value="1"/>
</dbReference>
<dbReference type="SMART" id="SM00387">
    <property type="entry name" value="HATPase_c"/>
    <property type="match status" value="1"/>
</dbReference>
<dbReference type="GO" id="GO:0005886">
    <property type="term" value="C:plasma membrane"/>
    <property type="evidence" value="ECO:0007669"/>
    <property type="project" value="UniProtKB-SubCell"/>
</dbReference>
<dbReference type="SUPFAM" id="SSF55874">
    <property type="entry name" value="ATPase domain of HSP90 chaperone/DNA topoisomerase II/histidine kinase"/>
    <property type="match status" value="1"/>
</dbReference>
<evidence type="ECO:0000256" key="8">
    <source>
        <dbReference type="ARBA" id="ARBA00022741"/>
    </source>
</evidence>
<accession>A0A7G6YD03</accession>
<dbReference type="PRINTS" id="PR00344">
    <property type="entry name" value="BCTRLSENSOR"/>
</dbReference>
<keyword evidence="6" id="KW-0808">Transferase</keyword>
<dbReference type="InterPro" id="IPR033463">
    <property type="entry name" value="sCache_3"/>
</dbReference>
<dbReference type="Gene3D" id="1.10.287.130">
    <property type="match status" value="1"/>
</dbReference>
<dbReference type="SUPFAM" id="SSF55785">
    <property type="entry name" value="PYP-like sensor domain (PAS domain)"/>
    <property type="match status" value="1"/>
</dbReference>
<evidence type="ECO:0000256" key="13">
    <source>
        <dbReference type="ARBA" id="ARBA00023136"/>
    </source>
</evidence>
<comment type="subcellular location">
    <subcellularLocation>
        <location evidence="2">Cell membrane</location>
        <topology evidence="2">Multi-pass membrane protein</topology>
    </subcellularLocation>
</comment>